<dbReference type="InterPro" id="IPR035979">
    <property type="entry name" value="RBD_domain_sf"/>
</dbReference>
<evidence type="ECO:0000256" key="7">
    <source>
        <dbReference type="ARBA" id="ARBA00057395"/>
    </source>
</evidence>
<dbReference type="InterPro" id="IPR050825">
    <property type="entry name" value="RBM42_RBP45_47-like"/>
</dbReference>
<comment type="subcellular location">
    <subcellularLocation>
        <location evidence="2">Cytoplasmic granule</location>
    </subcellularLocation>
    <subcellularLocation>
        <location evidence="1">Nucleus</location>
    </subcellularLocation>
</comment>
<dbReference type="GO" id="GO:0005829">
    <property type="term" value="C:cytosol"/>
    <property type="evidence" value="ECO:0007669"/>
    <property type="project" value="TreeGrafter"/>
</dbReference>
<evidence type="ECO:0000313" key="13">
    <source>
        <dbReference type="RefSeq" id="XP_022753584.1"/>
    </source>
</evidence>
<feature type="domain" description="RRM" evidence="11">
    <location>
        <begin position="231"/>
        <end position="303"/>
    </location>
</feature>
<dbReference type="SMART" id="SM00360">
    <property type="entry name" value="RRM"/>
    <property type="match status" value="3"/>
</dbReference>
<keyword evidence="12" id="KW-1185">Reference proteome</keyword>
<keyword evidence="6" id="KW-0539">Nucleus</keyword>
<dbReference type="PROSITE" id="PS50102">
    <property type="entry name" value="RRM"/>
    <property type="match status" value="3"/>
</dbReference>
<dbReference type="AlphaFoldDB" id="A0A6P5ZLA7"/>
<dbReference type="GeneID" id="111301842"/>
<dbReference type="Proteomes" id="UP000515121">
    <property type="component" value="Unplaced"/>
</dbReference>
<feature type="domain" description="RRM" evidence="11">
    <location>
        <begin position="114"/>
        <end position="193"/>
    </location>
</feature>
<evidence type="ECO:0000256" key="10">
    <source>
        <dbReference type="PROSITE-ProRule" id="PRU00176"/>
    </source>
</evidence>
<dbReference type="GO" id="GO:0003729">
    <property type="term" value="F:mRNA binding"/>
    <property type="evidence" value="ECO:0007669"/>
    <property type="project" value="InterPro"/>
</dbReference>
<comment type="similarity">
    <text evidence="8">Belongs to the polyadenylate-binding RBP47 family.</text>
</comment>
<dbReference type="FunFam" id="3.30.70.330:FF:000405">
    <property type="entry name" value="polyadenylate-binding protein RBP45"/>
    <property type="match status" value="1"/>
</dbReference>
<evidence type="ECO:0000256" key="6">
    <source>
        <dbReference type="ARBA" id="ARBA00023242"/>
    </source>
</evidence>
<gene>
    <name evidence="13" type="primary">LOC111301842</name>
</gene>
<dbReference type="OrthoDB" id="446113at2759"/>
<feature type="domain" description="RRM" evidence="11">
    <location>
        <begin position="21"/>
        <end position="101"/>
    </location>
</feature>
<keyword evidence="3" id="KW-0507">mRNA processing</keyword>
<protein>
    <submittedName>
        <fullName evidence="13">Polyadenylate-binding protein RBP47B'-like isoform X1</fullName>
    </submittedName>
</protein>
<comment type="subunit">
    <text evidence="9">Interacts with the poly(A) tail of mRNA in nucleus.</text>
</comment>
<reference evidence="13" key="1">
    <citation type="submission" date="2025-08" db="UniProtKB">
        <authorList>
            <consortium name="RefSeq"/>
        </authorList>
    </citation>
    <scope>IDENTIFICATION</scope>
    <source>
        <tissue evidence="13">Fruit stalk</tissue>
    </source>
</reference>
<evidence type="ECO:0000256" key="1">
    <source>
        <dbReference type="ARBA" id="ARBA00004123"/>
    </source>
</evidence>
<evidence type="ECO:0000256" key="8">
    <source>
        <dbReference type="ARBA" id="ARBA00061069"/>
    </source>
</evidence>
<dbReference type="CDD" id="cd12345">
    <property type="entry name" value="RRM2_SECp43_like"/>
    <property type="match status" value="1"/>
</dbReference>
<evidence type="ECO:0000259" key="11">
    <source>
        <dbReference type="PROSITE" id="PS50102"/>
    </source>
</evidence>
<organism evidence="12 13">
    <name type="scientific">Durio zibethinus</name>
    <name type="common">Durian</name>
    <dbReference type="NCBI Taxonomy" id="66656"/>
    <lineage>
        <taxon>Eukaryota</taxon>
        <taxon>Viridiplantae</taxon>
        <taxon>Streptophyta</taxon>
        <taxon>Embryophyta</taxon>
        <taxon>Tracheophyta</taxon>
        <taxon>Spermatophyta</taxon>
        <taxon>Magnoliopsida</taxon>
        <taxon>eudicotyledons</taxon>
        <taxon>Gunneridae</taxon>
        <taxon>Pentapetalae</taxon>
        <taxon>rosids</taxon>
        <taxon>malvids</taxon>
        <taxon>Malvales</taxon>
        <taxon>Malvaceae</taxon>
        <taxon>Helicteroideae</taxon>
        <taxon>Durio</taxon>
    </lineage>
</organism>
<dbReference type="InterPro" id="IPR000504">
    <property type="entry name" value="RRM_dom"/>
</dbReference>
<dbReference type="RefSeq" id="XP_022753584.1">
    <property type="nucleotide sequence ID" value="XM_022897849.1"/>
</dbReference>
<dbReference type="CDD" id="cd12344">
    <property type="entry name" value="RRM1_SECp43_like"/>
    <property type="match status" value="1"/>
</dbReference>
<dbReference type="GO" id="GO:0006397">
    <property type="term" value="P:mRNA processing"/>
    <property type="evidence" value="ECO:0007669"/>
    <property type="project" value="UniProtKB-KW"/>
</dbReference>
<dbReference type="Pfam" id="PF00076">
    <property type="entry name" value="RRM_1"/>
    <property type="match status" value="3"/>
</dbReference>
<proteinExistence type="inferred from homology"/>
<dbReference type="FunFam" id="3.30.70.330:FF:000144">
    <property type="entry name" value="Polyadenylate-binding protein RBP47B"/>
    <property type="match status" value="1"/>
</dbReference>
<name>A0A6P5ZLA7_DURZI</name>
<dbReference type="KEGG" id="dzi:111301842"/>
<dbReference type="Gene3D" id="3.30.70.330">
    <property type="match status" value="3"/>
</dbReference>
<evidence type="ECO:0000256" key="5">
    <source>
        <dbReference type="ARBA" id="ARBA00022884"/>
    </source>
</evidence>
<keyword evidence="5 10" id="KW-0694">RNA-binding</keyword>
<evidence type="ECO:0000256" key="3">
    <source>
        <dbReference type="ARBA" id="ARBA00022664"/>
    </source>
</evidence>
<dbReference type="GO" id="GO:0005634">
    <property type="term" value="C:nucleus"/>
    <property type="evidence" value="ECO:0007669"/>
    <property type="project" value="UniProtKB-SubCell"/>
</dbReference>
<dbReference type="PANTHER" id="PTHR47640:SF10">
    <property type="entry name" value="TRNA SELENOCYSTEINE 1-ASSOCIATED PROTEIN 1-RELATED"/>
    <property type="match status" value="1"/>
</dbReference>
<dbReference type="FunFam" id="3.30.70.330:FF:000103">
    <property type="entry name" value="Polyadenylate-binding protein RBP47B"/>
    <property type="match status" value="1"/>
</dbReference>
<dbReference type="PANTHER" id="PTHR47640">
    <property type="entry name" value="TRNA SELENOCYSTEINE 1-ASSOCIATED PROTEIN 1-RELATED-RELATED"/>
    <property type="match status" value="1"/>
</dbReference>
<evidence type="ECO:0000256" key="4">
    <source>
        <dbReference type="ARBA" id="ARBA00022737"/>
    </source>
</evidence>
<sequence length="424" mass="46942">MATIAAATQHHHHPTSLEEVRTLWIGDLQFWVDESYLNSCFAHTGELVSIKIIRNKITGQPEGYGFVEFVSHAAAERILQAYNGTAMPGTDQMFRLNWASFGIGERRTDPGPEHSIFVGDLAPDVTDYLLQETFRAHYPSVRGAKVVTDPNTGRSKGYGFVKFSDETERNRAMTEMNGVYCSTRAMRISAATQKKTTGFQQQYAVAKAVYPAPAYTTPLQVLPPDNDNTNTTIFVGNLDPNVTEEELKHFFLPLGEIMYVKIPAAKGCGFIQFATRTSAEEAIQRMQGQMIGQQVVRISWGRSPTTKQDLPGSWGTQVDPSQWSAYYGYGQGYDVYAYGATQDPSLYAYGAYAGYAQYPQQIEGSLEMAAMAGAVPAVEQREESYDPLATPDVDKLNATYLSVHGSAILGRPLWRRTSFISPQP</sequence>
<evidence type="ECO:0000313" key="12">
    <source>
        <dbReference type="Proteomes" id="UP000515121"/>
    </source>
</evidence>
<comment type="function">
    <text evidence="7">Heterogeneous nuclear ribonucleoprotein (hnRNP)-protein binding the poly(A) tail of mRNA and probably involved in some steps of pre-mRNA maturation.</text>
</comment>
<dbReference type="InterPro" id="IPR012677">
    <property type="entry name" value="Nucleotide-bd_a/b_plait_sf"/>
</dbReference>
<evidence type="ECO:0000256" key="9">
    <source>
        <dbReference type="ARBA" id="ARBA00063471"/>
    </source>
</evidence>
<keyword evidence="4" id="KW-0677">Repeat</keyword>
<accession>A0A6P5ZLA7</accession>
<dbReference type="SUPFAM" id="SSF54928">
    <property type="entry name" value="RNA-binding domain, RBD"/>
    <property type="match status" value="2"/>
</dbReference>
<evidence type="ECO:0000256" key="2">
    <source>
        <dbReference type="ARBA" id="ARBA00004463"/>
    </source>
</evidence>